<evidence type="ECO:0000256" key="1">
    <source>
        <dbReference type="SAM" id="SignalP"/>
    </source>
</evidence>
<dbReference type="OrthoDB" id="1117410at2"/>
<dbReference type="Proteomes" id="UP000199031">
    <property type="component" value="Unassembled WGS sequence"/>
</dbReference>
<dbReference type="Pfam" id="PF19089">
    <property type="entry name" value="DUF5777"/>
    <property type="match status" value="1"/>
</dbReference>
<organism evidence="3 4">
    <name type="scientific">Parafilimonas terrae</name>
    <dbReference type="NCBI Taxonomy" id="1465490"/>
    <lineage>
        <taxon>Bacteria</taxon>
        <taxon>Pseudomonadati</taxon>
        <taxon>Bacteroidota</taxon>
        <taxon>Chitinophagia</taxon>
        <taxon>Chitinophagales</taxon>
        <taxon>Chitinophagaceae</taxon>
        <taxon>Parafilimonas</taxon>
    </lineage>
</organism>
<dbReference type="AlphaFoldDB" id="A0A1I5YQJ9"/>
<feature type="domain" description="DUF5777" evidence="2">
    <location>
        <begin position="49"/>
        <end position="299"/>
    </location>
</feature>
<feature type="chain" id="PRO_5011459433" description="DUF5777 domain-containing protein" evidence="1">
    <location>
        <begin position="22"/>
        <end position="310"/>
    </location>
</feature>
<accession>A0A1I5YQJ9</accession>
<gene>
    <name evidence="3" type="ORF">SAMN05444277_113123</name>
</gene>
<keyword evidence="4" id="KW-1185">Reference proteome</keyword>
<evidence type="ECO:0000259" key="2">
    <source>
        <dbReference type="Pfam" id="PF19089"/>
    </source>
</evidence>
<dbReference type="InterPro" id="IPR045916">
    <property type="entry name" value="DUF5777"/>
</dbReference>
<dbReference type="RefSeq" id="WP_090661972.1">
    <property type="nucleotide sequence ID" value="NZ_FOXQ01000013.1"/>
</dbReference>
<evidence type="ECO:0000313" key="4">
    <source>
        <dbReference type="Proteomes" id="UP000199031"/>
    </source>
</evidence>
<name>A0A1I5YQJ9_9BACT</name>
<keyword evidence="1" id="KW-0732">Signal</keyword>
<dbReference type="STRING" id="1465490.SAMN05444277_113123"/>
<dbReference type="EMBL" id="FOXQ01000013">
    <property type="protein sequence ID" value="SFQ46519.1"/>
    <property type="molecule type" value="Genomic_DNA"/>
</dbReference>
<protein>
    <recommendedName>
        <fullName evidence="2">DUF5777 domain-containing protein</fullName>
    </recommendedName>
</protein>
<evidence type="ECO:0000313" key="3">
    <source>
        <dbReference type="EMBL" id="SFQ46519.1"/>
    </source>
</evidence>
<reference evidence="3 4" key="1">
    <citation type="submission" date="2016-10" db="EMBL/GenBank/DDBJ databases">
        <authorList>
            <person name="de Groot N.N."/>
        </authorList>
    </citation>
    <scope>NUCLEOTIDE SEQUENCE [LARGE SCALE GENOMIC DNA]</scope>
    <source>
        <strain evidence="3 4">DSM 28286</strain>
    </source>
</reference>
<proteinExistence type="predicted"/>
<sequence>MQKPAWLFLITASCFSLNAFSQNVNLDSMLDVQTQVKDTGKIQRAEATFMTTRLIDGHTVETTQAGVLDLKISHRFGQLNDGFYNLFGLDLANIRIGMDYGLTNRLTVGGGRSSFEKQYDLFLKYRLLRQAEGNKGMPLSVTLFTSAMLQTDTALLKAEKKTDAKLNTQDKLSYAYQVLIARKFTPGFSFQLMPSLIHENLVDSSFNPNDIFAIGAGAKLRVTKRSGISVEYYYVLPGTKFPGTYNTFSIGYEIETAGHVFQVHLSNSTGMTERAFIAENPGRWKKGDIHFGFNISRNFTLRKAKKLQQR</sequence>
<feature type="signal peptide" evidence="1">
    <location>
        <begin position="1"/>
        <end position="21"/>
    </location>
</feature>